<dbReference type="AlphaFoldDB" id="A0A816WV23"/>
<dbReference type="Proteomes" id="UP001295469">
    <property type="component" value="Chromosome A02"/>
</dbReference>
<proteinExistence type="predicted"/>
<accession>A0A816WV23</accession>
<name>A0A816WV23_BRANA</name>
<sequence>VFLHIFPFSSTFHRDLFHLCIISRRNKKRKLLFDFNFSLYCYFPFFSVNREPWPNQSRRRKRSLLVNQLRITSHELVIGDLYFIYLLFSPFKSCRSIDL</sequence>
<gene>
    <name evidence="1" type="ORF">DARMORV10_A02P14630.1</name>
</gene>
<dbReference type="EMBL" id="HG994356">
    <property type="protein sequence ID" value="CAF2138765.1"/>
    <property type="molecule type" value="Genomic_DNA"/>
</dbReference>
<reference evidence="1" key="1">
    <citation type="submission" date="2021-01" db="EMBL/GenBank/DDBJ databases">
        <authorList>
            <consortium name="Genoscope - CEA"/>
            <person name="William W."/>
        </authorList>
    </citation>
    <scope>NUCLEOTIDE SEQUENCE</scope>
</reference>
<feature type="non-terminal residue" evidence="1">
    <location>
        <position position="1"/>
    </location>
</feature>
<organism evidence="1">
    <name type="scientific">Brassica napus</name>
    <name type="common">Rape</name>
    <dbReference type="NCBI Taxonomy" id="3708"/>
    <lineage>
        <taxon>Eukaryota</taxon>
        <taxon>Viridiplantae</taxon>
        <taxon>Streptophyta</taxon>
        <taxon>Embryophyta</taxon>
        <taxon>Tracheophyta</taxon>
        <taxon>Spermatophyta</taxon>
        <taxon>Magnoliopsida</taxon>
        <taxon>eudicotyledons</taxon>
        <taxon>Gunneridae</taxon>
        <taxon>Pentapetalae</taxon>
        <taxon>rosids</taxon>
        <taxon>malvids</taxon>
        <taxon>Brassicales</taxon>
        <taxon>Brassicaceae</taxon>
        <taxon>Brassiceae</taxon>
        <taxon>Brassica</taxon>
    </lineage>
</organism>
<protein>
    <submittedName>
        <fullName evidence="1">(rape) hypothetical protein</fullName>
    </submittedName>
</protein>
<evidence type="ECO:0000313" key="1">
    <source>
        <dbReference type="EMBL" id="CAF2138765.1"/>
    </source>
</evidence>